<sequence>MKGIVPNPASDFANVLRSIGMSSPKLLFSAFPAKVRSGFA</sequence>
<dbReference type="EMBL" id="CP022603">
    <property type="protein sequence ID" value="ASV84006.1"/>
    <property type="molecule type" value="Genomic_DNA"/>
</dbReference>
<dbReference type="Proteomes" id="UP000215256">
    <property type="component" value="Chromosome 2"/>
</dbReference>
<name>A0A248UBG5_9HYPH</name>
<evidence type="ECO:0000313" key="2">
    <source>
        <dbReference type="Proteomes" id="UP000215256"/>
    </source>
</evidence>
<accession>A0A248UBG5</accession>
<dbReference type="KEGG" id="och:CES85_4797"/>
<proteinExistence type="predicted"/>
<evidence type="ECO:0000313" key="1">
    <source>
        <dbReference type="EMBL" id="ASV84006.1"/>
    </source>
</evidence>
<reference evidence="1 2" key="1">
    <citation type="submission" date="2017-07" db="EMBL/GenBank/DDBJ databases">
        <title>Phylogenetic study on the rhizospheric bacterium Ochrobactrum sp. A44.</title>
        <authorList>
            <person name="Krzyzanowska D.M."/>
            <person name="Ossowicki A."/>
            <person name="Rajewska M."/>
            <person name="Maciag T."/>
            <person name="Kaczynski Z."/>
            <person name="Czerwicka M."/>
            <person name="Jafra S."/>
        </authorList>
    </citation>
    <scope>NUCLEOTIDE SEQUENCE [LARGE SCALE GENOMIC DNA]</scope>
    <source>
        <strain evidence="1 2">A44</strain>
    </source>
</reference>
<dbReference type="AlphaFoldDB" id="A0A248UBG5"/>
<gene>
    <name evidence="1" type="ORF">CES85_4797</name>
</gene>
<protein>
    <submittedName>
        <fullName evidence="1">Uncharacterized protein</fullName>
    </submittedName>
</protein>
<organism evidence="1 2">
    <name type="scientific">Ochrobactrum quorumnocens</name>
    <dbReference type="NCBI Taxonomy" id="271865"/>
    <lineage>
        <taxon>Bacteria</taxon>
        <taxon>Pseudomonadati</taxon>
        <taxon>Pseudomonadota</taxon>
        <taxon>Alphaproteobacteria</taxon>
        <taxon>Hyphomicrobiales</taxon>
        <taxon>Brucellaceae</taxon>
        <taxon>Brucella/Ochrobactrum group</taxon>
        <taxon>Ochrobactrum</taxon>
    </lineage>
</organism>